<keyword evidence="8 9" id="KW-0067">ATP-binding</keyword>
<keyword evidence="2" id="KW-0723">Serine/threonine-protein kinase</keyword>
<reference evidence="13 14" key="1">
    <citation type="submission" date="2014-04" db="EMBL/GenBank/DDBJ databases">
        <authorList>
            <consortium name="DOE Joint Genome Institute"/>
            <person name="Kuo A."/>
            <person name="Kohler A."/>
            <person name="Nagy L.G."/>
            <person name="Floudas D."/>
            <person name="Copeland A."/>
            <person name="Barry K.W."/>
            <person name="Cichocki N."/>
            <person name="Veneault-Fourrey C."/>
            <person name="LaButti K."/>
            <person name="Lindquist E.A."/>
            <person name="Lipzen A."/>
            <person name="Lundell T."/>
            <person name="Morin E."/>
            <person name="Murat C."/>
            <person name="Sun H."/>
            <person name="Tunlid A."/>
            <person name="Henrissat B."/>
            <person name="Grigoriev I.V."/>
            <person name="Hibbett D.S."/>
            <person name="Martin F."/>
            <person name="Nordberg H.P."/>
            <person name="Cantor M.N."/>
            <person name="Hua S.X."/>
        </authorList>
    </citation>
    <scope>NUCLEOTIDE SEQUENCE [LARGE SCALE GENOMIC DNA]</scope>
    <source>
        <strain evidence="13 14">Foug A</strain>
    </source>
</reference>
<name>A0A0C3DAY3_9AGAM</name>
<dbReference type="SMART" id="SM00220">
    <property type="entry name" value="S_TKc"/>
    <property type="match status" value="1"/>
</dbReference>
<evidence type="ECO:0000256" key="5">
    <source>
        <dbReference type="ARBA" id="ARBA00022741"/>
    </source>
</evidence>
<evidence type="ECO:0000256" key="10">
    <source>
        <dbReference type="SAM" id="MobiDB-lite"/>
    </source>
</evidence>
<evidence type="ECO:0000313" key="13">
    <source>
        <dbReference type="EMBL" id="KIM53261.1"/>
    </source>
</evidence>
<dbReference type="Gene3D" id="3.30.60.20">
    <property type="match status" value="1"/>
</dbReference>
<evidence type="ECO:0000259" key="11">
    <source>
        <dbReference type="PROSITE" id="PS50011"/>
    </source>
</evidence>
<dbReference type="EMBL" id="KN822185">
    <property type="protein sequence ID" value="KIM53261.1"/>
    <property type="molecule type" value="Genomic_DNA"/>
</dbReference>
<dbReference type="HOGENOM" id="CLU_015983_0_0_1"/>
<feature type="binding site" evidence="9">
    <location>
        <position position="41"/>
    </location>
    <ligand>
        <name>ATP</name>
        <dbReference type="ChEBI" id="CHEBI:30616"/>
    </ligand>
</feature>
<dbReference type="PRINTS" id="PR00109">
    <property type="entry name" value="TYRKINASE"/>
</dbReference>
<dbReference type="PROSITE" id="PS50081">
    <property type="entry name" value="ZF_DAG_PE_2"/>
    <property type="match status" value="1"/>
</dbReference>
<feature type="compositionally biased region" description="Polar residues" evidence="10">
    <location>
        <begin position="372"/>
        <end position="383"/>
    </location>
</feature>
<dbReference type="InterPro" id="IPR008271">
    <property type="entry name" value="Ser/Thr_kinase_AS"/>
</dbReference>
<dbReference type="InterPro" id="IPR002219">
    <property type="entry name" value="PKC_DAG/PE"/>
</dbReference>
<organism evidence="13 14">
    <name type="scientific">Scleroderma citrinum Foug A</name>
    <dbReference type="NCBI Taxonomy" id="1036808"/>
    <lineage>
        <taxon>Eukaryota</taxon>
        <taxon>Fungi</taxon>
        <taxon>Dikarya</taxon>
        <taxon>Basidiomycota</taxon>
        <taxon>Agaricomycotina</taxon>
        <taxon>Agaricomycetes</taxon>
        <taxon>Agaricomycetidae</taxon>
        <taxon>Boletales</taxon>
        <taxon>Sclerodermatineae</taxon>
        <taxon>Sclerodermataceae</taxon>
        <taxon>Scleroderma</taxon>
    </lineage>
</organism>
<dbReference type="PROSITE" id="PS00108">
    <property type="entry name" value="PROTEIN_KINASE_ST"/>
    <property type="match status" value="1"/>
</dbReference>
<dbReference type="SMART" id="SM00109">
    <property type="entry name" value="C1"/>
    <property type="match status" value="1"/>
</dbReference>
<feature type="region of interest" description="Disordered" evidence="10">
    <location>
        <begin position="332"/>
        <end position="383"/>
    </location>
</feature>
<evidence type="ECO:0000313" key="14">
    <source>
        <dbReference type="Proteomes" id="UP000053989"/>
    </source>
</evidence>
<dbReference type="SUPFAM" id="SSF56112">
    <property type="entry name" value="Protein kinase-like (PK-like)"/>
    <property type="match status" value="1"/>
</dbReference>
<dbReference type="PROSITE" id="PS50011">
    <property type="entry name" value="PROTEIN_KINASE_DOM"/>
    <property type="match status" value="1"/>
</dbReference>
<dbReference type="InterPro" id="IPR000719">
    <property type="entry name" value="Prot_kinase_dom"/>
</dbReference>
<dbReference type="CDD" id="cd13999">
    <property type="entry name" value="STKc_MAP3K-like"/>
    <property type="match status" value="1"/>
</dbReference>
<dbReference type="InterPro" id="IPR050940">
    <property type="entry name" value="Actin_reg-Ser/Thr_kinase"/>
</dbReference>
<dbReference type="PROSITE" id="PS00107">
    <property type="entry name" value="PROTEIN_KINASE_ATP"/>
    <property type="match status" value="1"/>
</dbReference>
<dbReference type="Proteomes" id="UP000053989">
    <property type="component" value="Unassembled WGS sequence"/>
</dbReference>
<evidence type="ECO:0000256" key="6">
    <source>
        <dbReference type="ARBA" id="ARBA00022777"/>
    </source>
</evidence>
<protein>
    <recommendedName>
        <fullName evidence="15">Protein kinase domain-containing protein</fullName>
    </recommendedName>
</protein>
<dbReference type="Gene3D" id="3.30.200.20">
    <property type="entry name" value="Phosphorylase Kinase, domain 1"/>
    <property type="match status" value="1"/>
</dbReference>
<dbReference type="InParanoid" id="A0A0C3DAY3"/>
<feature type="domain" description="Phorbol-ester/DAG-type" evidence="12">
    <location>
        <begin position="509"/>
        <end position="556"/>
    </location>
</feature>
<dbReference type="SUPFAM" id="SSF57889">
    <property type="entry name" value="Cysteine-rich domain"/>
    <property type="match status" value="1"/>
</dbReference>
<dbReference type="Pfam" id="PF00130">
    <property type="entry name" value="C1_1"/>
    <property type="match status" value="1"/>
</dbReference>
<evidence type="ECO:0000256" key="3">
    <source>
        <dbReference type="ARBA" id="ARBA00022679"/>
    </source>
</evidence>
<dbReference type="InterPro" id="IPR011009">
    <property type="entry name" value="Kinase-like_dom_sf"/>
</dbReference>
<reference evidence="14" key="2">
    <citation type="submission" date="2015-01" db="EMBL/GenBank/DDBJ databases">
        <title>Evolutionary Origins and Diversification of the Mycorrhizal Mutualists.</title>
        <authorList>
            <consortium name="DOE Joint Genome Institute"/>
            <consortium name="Mycorrhizal Genomics Consortium"/>
            <person name="Kohler A."/>
            <person name="Kuo A."/>
            <person name="Nagy L.G."/>
            <person name="Floudas D."/>
            <person name="Copeland A."/>
            <person name="Barry K.W."/>
            <person name="Cichocki N."/>
            <person name="Veneault-Fourrey C."/>
            <person name="LaButti K."/>
            <person name="Lindquist E.A."/>
            <person name="Lipzen A."/>
            <person name="Lundell T."/>
            <person name="Morin E."/>
            <person name="Murat C."/>
            <person name="Riley R."/>
            <person name="Ohm R."/>
            <person name="Sun H."/>
            <person name="Tunlid A."/>
            <person name="Henrissat B."/>
            <person name="Grigoriev I.V."/>
            <person name="Hibbett D.S."/>
            <person name="Martin F."/>
        </authorList>
    </citation>
    <scope>NUCLEOTIDE SEQUENCE [LARGE SCALE GENOMIC DNA]</scope>
    <source>
        <strain evidence="14">Foug A</strain>
    </source>
</reference>
<proteinExistence type="inferred from homology"/>
<dbReference type="PANTHER" id="PTHR46485">
    <property type="entry name" value="LIM DOMAIN KINASE 1"/>
    <property type="match status" value="1"/>
</dbReference>
<keyword evidence="14" id="KW-1185">Reference proteome</keyword>
<sequence length="592" mass="64735">MSDPFDVIPFEDIKGNWKKLGSGSFGNVYKGSYLGIDIAIKEVLPSDSYDVAKYFEREWRLMKEARHPNVVLYLGLSRAPPSDGRIFIISEYIENGNLRMYIWDKSKPFPWRLRISFATDIARALAYLHARKCIHRDLKGENLLVTANGRLKITDFGFARIAARNEEESKRLTFCGTDSYMSPEILLGNEFDLPTDIFSLGMIFCEIASRKLADDYHFKRTGPMFGIDADEVRRLANTGCPPAFLALCLDCIALDPAARPTTRTILERLKEIETEVLARPEAEDFHLGSIRFMSGGKRRGAAPRIPSFGMGIGNDIGKETPTFTEDAVASLSSAEESTSDDEAVKAIQSAPVSVEPSIDLNRAPNDDRESENSTQPLLNTSSSYPDYNTAVVGAHGANISNALSPSLSSVLTIKPNLDPNNTPDPIMPGTASPAESSALPGSDSMLSVQTHISFRTASSSVLSTTAATNGHSAVQAVHALHRFTLTRPGTKRFPAASPGRCLEGGWNPLELFFPNGLLGQKCDICAKRIGWKPVLECDDCGLRAHVKCGEVAPRDCGMRILQSVHPQGVQIGDSPVLKARHAKHVPLSPTMR</sequence>
<gene>
    <name evidence="13" type="ORF">SCLCIDRAFT_1222992</name>
</gene>
<dbReference type="InterPro" id="IPR017441">
    <property type="entry name" value="Protein_kinase_ATP_BS"/>
</dbReference>
<evidence type="ECO:0008006" key="15">
    <source>
        <dbReference type="Google" id="ProtNLM"/>
    </source>
</evidence>
<dbReference type="InterPro" id="IPR001245">
    <property type="entry name" value="Ser-Thr/Tyr_kinase_cat_dom"/>
</dbReference>
<dbReference type="PANTHER" id="PTHR46485:SF5">
    <property type="entry name" value="CENTER DIVIDER, ISOFORM A"/>
    <property type="match status" value="1"/>
</dbReference>
<dbReference type="CDD" id="cd00029">
    <property type="entry name" value="C1"/>
    <property type="match status" value="1"/>
</dbReference>
<dbReference type="Gene3D" id="1.10.510.10">
    <property type="entry name" value="Transferase(Phosphotransferase) domain 1"/>
    <property type="match status" value="1"/>
</dbReference>
<dbReference type="STRING" id="1036808.A0A0C3DAY3"/>
<keyword evidence="3" id="KW-0808">Transferase</keyword>
<evidence type="ECO:0000256" key="8">
    <source>
        <dbReference type="ARBA" id="ARBA00022840"/>
    </source>
</evidence>
<keyword evidence="5 9" id="KW-0547">Nucleotide-binding</keyword>
<evidence type="ECO:0000259" key="12">
    <source>
        <dbReference type="PROSITE" id="PS50081"/>
    </source>
</evidence>
<dbReference type="GO" id="GO:0005524">
    <property type="term" value="F:ATP binding"/>
    <property type="evidence" value="ECO:0007669"/>
    <property type="project" value="UniProtKB-UniRule"/>
</dbReference>
<accession>A0A0C3DAY3</accession>
<evidence type="ECO:0000256" key="4">
    <source>
        <dbReference type="ARBA" id="ARBA00022723"/>
    </source>
</evidence>
<evidence type="ECO:0000256" key="7">
    <source>
        <dbReference type="ARBA" id="ARBA00022833"/>
    </source>
</evidence>
<dbReference type="InterPro" id="IPR046349">
    <property type="entry name" value="C1-like_sf"/>
</dbReference>
<dbReference type="OrthoDB" id="4062651at2759"/>
<keyword evidence="7" id="KW-0862">Zinc</keyword>
<dbReference type="AlphaFoldDB" id="A0A0C3DAY3"/>
<keyword evidence="4" id="KW-0479">Metal-binding</keyword>
<feature type="domain" description="Protein kinase" evidence="11">
    <location>
        <begin position="14"/>
        <end position="277"/>
    </location>
</feature>
<dbReference type="GO" id="GO:0046872">
    <property type="term" value="F:metal ion binding"/>
    <property type="evidence" value="ECO:0007669"/>
    <property type="project" value="UniProtKB-KW"/>
</dbReference>
<evidence type="ECO:0000256" key="9">
    <source>
        <dbReference type="PROSITE-ProRule" id="PRU10141"/>
    </source>
</evidence>
<evidence type="ECO:0000256" key="2">
    <source>
        <dbReference type="ARBA" id="ARBA00022527"/>
    </source>
</evidence>
<comment type="similarity">
    <text evidence="1">Belongs to the protein kinase superfamily. TKL Ser/Thr protein kinase family.</text>
</comment>
<dbReference type="GO" id="GO:0004674">
    <property type="term" value="F:protein serine/threonine kinase activity"/>
    <property type="evidence" value="ECO:0007669"/>
    <property type="project" value="UniProtKB-KW"/>
</dbReference>
<dbReference type="Pfam" id="PF07714">
    <property type="entry name" value="PK_Tyr_Ser-Thr"/>
    <property type="match status" value="1"/>
</dbReference>
<feature type="region of interest" description="Disordered" evidence="10">
    <location>
        <begin position="415"/>
        <end position="442"/>
    </location>
</feature>
<evidence type="ECO:0000256" key="1">
    <source>
        <dbReference type="ARBA" id="ARBA00005843"/>
    </source>
</evidence>
<keyword evidence="6" id="KW-0418">Kinase</keyword>